<reference evidence="2" key="3">
    <citation type="submission" date="2016-11" db="EMBL/GenBank/DDBJ databases">
        <authorList>
            <person name="Jaros S."/>
            <person name="Januszkiewicz K."/>
            <person name="Wedrychowicz H."/>
        </authorList>
    </citation>
    <scope>NUCLEOTIDE SEQUENCE [LARGE SCALE GENOMIC DNA]</scope>
    <source>
        <strain evidence="2">DSM 27989</strain>
    </source>
</reference>
<evidence type="ECO:0000313" key="3">
    <source>
        <dbReference type="Proteomes" id="UP000184120"/>
    </source>
</evidence>
<proteinExistence type="predicted"/>
<organism evidence="2 3">
    <name type="scientific">Chishuiella changwenlii</name>
    <dbReference type="NCBI Taxonomy" id="1434701"/>
    <lineage>
        <taxon>Bacteria</taxon>
        <taxon>Pseudomonadati</taxon>
        <taxon>Bacteroidota</taxon>
        <taxon>Flavobacteriia</taxon>
        <taxon>Flavobacteriales</taxon>
        <taxon>Weeksellaceae</taxon>
        <taxon>Chishuiella</taxon>
    </lineage>
</organism>
<evidence type="ECO:0000313" key="4">
    <source>
        <dbReference type="Proteomes" id="UP000650994"/>
    </source>
</evidence>
<reference evidence="3" key="2">
    <citation type="submission" date="2016-11" db="EMBL/GenBank/DDBJ databases">
        <authorList>
            <person name="Varghese N."/>
            <person name="Submissions S."/>
        </authorList>
    </citation>
    <scope>NUCLEOTIDE SEQUENCE [LARGE SCALE GENOMIC DNA]</scope>
    <source>
        <strain evidence="3">DSM 27989</strain>
    </source>
</reference>
<accession>A0A1M7B5V0</accession>
<dbReference type="STRING" id="1434701.SAMN05443634_11056"/>
<dbReference type="Proteomes" id="UP000650994">
    <property type="component" value="Unassembled WGS sequence"/>
</dbReference>
<dbReference type="EMBL" id="FRBH01000010">
    <property type="protein sequence ID" value="SHL50342.1"/>
    <property type="molecule type" value="Genomic_DNA"/>
</dbReference>
<dbReference type="OrthoDB" id="1359551at2"/>
<protein>
    <submittedName>
        <fullName evidence="2">Uncharacterized protein</fullName>
    </submittedName>
</protein>
<keyword evidence="4" id="KW-1185">Reference proteome</keyword>
<dbReference type="Proteomes" id="UP000184120">
    <property type="component" value="Unassembled WGS sequence"/>
</dbReference>
<dbReference type="AlphaFoldDB" id="A0A1M7B5V0"/>
<sequence>MKAKLFIDETIIGTVNLKITDEYMGVLTGYLTPNENYHNYKEIILNQFDKVGISNKEHLNYNLILENGFILNPEGGIGVSHSRDFIDEIFVETAGNDIEKIKNTQK</sequence>
<gene>
    <name evidence="1" type="ORF">GCM10010984_11800</name>
    <name evidence="2" type="ORF">SAMN05443634_11056</name>
</gene>
<evidence type="ECO:0000313" key="1">
    <source>
        <dbReference type="EMBL" id="GGE95921.1"/>
    </source>
</evidence>
<dbReference type="RefSeq" id="WP_072933263.1">
    <property type="nucleotide sequence ID" value="NZ_BMFL01000007.1"/>
</dbReference>
<evidence type="ECO:0000313" key="2">
    <source>
        <dbReference type="EMBL" id="SHL50342.1"/>
    </source>
</evidence>
<dbReference type="EMBL" id="BMFL01000007">
    <property type="protein sequence ID" value="GGE95921.1"/>
    <property type="molecule type" value="Genomic_DNA"/>
</dbReference>
<reference evidence="1" key="5">
    <citation type="submission" date="2024-05" db="EMBL/GenBank/DDBJ databases">
        <authorList>
            <person name="Sun Q."/>
            <person name="Zhou Y."/>
        </authorList>
    </citation>
    <scope>NUCLEOTIDE SEQUENCE</scope>
    <source>
        <strain evidence="1">CGMCC 1.12707</strain>
    </source>
</reference>
<reference evidence="1" key="1">
    <citation type="journal article" date="2014" name="Int. J. Syst. Evol. Microbiol.">
        <title>Complete genome of a new Firmicutes species belonging to the dominant human colonic microbiota ('Ruminococcus bicirculans') reveals two chromosomes and a selective capacity to utilize plant glucans.</title>
        <authorList>
            <consortium name="NISC Comparative Sequencing Program"/>
            <person name="Wegmann U."/>
            <person name="Louis P."/>
            <person name="Goesmann A."/>
            <person name="Henrissat B."/>
            <person name="Duncan S.H."/>
            <person name="Flint H.J."/>
        </authorList>
    </citation>
    <scope>NUCLEOTIDE SEQUENCE</scope>
    <source>
        <strain evidence="1">CGMCC 1.12707</strain>
    </source>
</reference>
<name>A0A1M7B5V0_9FLAO</name>
<reference evidence="4" key="4">
    <citation type="journal article" date="2019" name="Int. J. Syst. Evol. Microbiol.">
        <title>The Global Catalogue of Microorganisms (GCM) 10K type strain sequencing project: providing services to taxonomists for standard genome sequencing and annotation.</title>
        <authorList>
            <consortium name="The Broad Institute Genomics Platform"/>
            <consortium name="The Broad Institute Genome Sequencing Center for Infectious Disease"/>
            <person name="Wu L."/>
            <person name="Ma J."/>
        </authorList>
    </citation>
    <scope>NUCLEOTIDE SEQUENCE [LARGE SCALE GENOMIC DNA]</scope>
    <source>
        <strain evidence="4">CGMCC 1.12707</strain>
    </source>
</reference>